<dbReference type="OrthoDB" id="526653at2759"/>
<evidence type="ECO:0000256" key="7">
    <source>
        <dbReference type="SAM" id="Coils"/>
    </source>
</evidence>
<dbReference type="AlphaFoldDB" id="E1ZHW2"/>
<comment type="function">
    <text evidence="6">Component of the Mediator complex, a coactivator involved in the regulated transcription of nearly all RNA polymerase II-dependent genes. Mediator functions as a bridge to convey information from gene-specific regulatory proteins to the basal RNA polymerase II transcription machinery. Mediator is recruited to promoters by direct interactions with regulatory proteins and serves as a scaffold for the assembly of a functional preinitiation complex with RNA polymerase II and the general transcription factors.</text>
</comment>
<feature type="coiled-coil region" evidence="7">
    <location>
        <begin position="86"/>
        <end position="123"/>
    </location>
</feature>
<dbReference type="GO" id="GO:0006357">
    <property type="term" value="P:regulation of transcription by RNA polymerase II"/>
    <property type="evidence" value="ECO:0007669"/>
    <property type="project" value="TreeGrafter"/>
</dbReference>
<dbReference type="InterPro" id="IPR037212">
    <property type="entry name" value="Med7/Med21-like"/>
</dbReference>
<keyword evidence="7" id="KW-0175">Coiled coil</keyword>
<dbReference type="EMBL" id="GL433847">
    <property type="protein sequence ID" value="EFN54531.1"/>
    <property type="molecule type" value="Genomic_DNA"/>
</dbReference>
<keyword evidence="5 6" id="KW-0539">Nucleus</keyword>
<evidence type="ECO:0000256" key="6">
    <source>
        <dbReference type="RuleBase" id="RU366036"/>
    </source>
</evidence>
<dbReference type="GO" id="GO:0016592">
    <property type="term" value="C:mediator complex"/>
    <property type="evidence" value="ECO:0007669"/>
    <property type="project" value="UniProtKB-UniRule"/>
</dbReference>
<gene>
    <name evidence="8" type="ORF">CHLNCDRAFT_135280</name>
</gene>
<dbReference type="PANTHER" id="PTHR13381">
    <property type="entry name" value="RNA POLYMERASE II HOLOENZYME COMPONENT SRB7"/>
    <property type="match status" value="1"/>
</dbReference>
<keyword evidence="4 6" id="KW-0804">Transcription</keyword>
<accession>E1ZHW2</accession>
<reference evidence="8 9" key="1">
    <citation type="journal article" date="2010" name="Plant Cell">
        <title>The Chlorella variabilis NC64A genome reveals adaptation to photosymbiosis, coevolution with viruses, and cryptic sex.</title>
        <authorList>
            <person name="Blanc G."/>
            <person name="Duncan G."/>
            <person name="Agarkova I."/>
            <person name="Borodovsky M."/>
            <person name="Gurnon J."/>
            <person name="Kuo A."/>
            <person name="Lindquist E."/>
            <person name="Lucas S."/>
            <person name="Pangilinan J."/>
            <person name="Polle J."/>
            <person name="Salamov A."/>
            <person name="Terry A."/>
            <person name="Yamada T."/>
            <person name="Dunigan D.D."/>
            <person name="Grigoriev I.V."/>
            <person name="Claverie J.M."/>
            <person name="Van Etten J.L."/>
        </authorList>
    </citation>
    <scope>NUCLEOTIDE SEQUENCE [LARGE SCALE GENOMIC DNA]</scope>
    <source>
        <strain evidence="8 9">NC64A</strain>
    </source>
</reference>
<comment type="subcellular location">
    <subcellularLocation>
        <location evidence="1 6">Nucleus</location>
    </subcellularLocation>
</comment>
<evidence type="ECO:0000313" key="8">
    <source>
        <dbReference type="EMBL" id="EFN54531.1"/>
    </source>
</evidence>
<organism evidence="9">
    <name type="scientific">Chlorella variabilis</name>
    <name type="common">Green alga</name>
    <dbReference type="NCBI Taxonomy" id="554065"/>
    <lineage>
        <taxon>Eukaryota</taxon>
        <taxon>Viridiplantae</taxon>
        <taxon>Chlorophyta</taxon>
        <taxon>core chlorophytes</taxon>
        <taxon>Trebouxiophyceae</taxon>
        <taxon>Chlorellales</taxon>
        <taxon>Chlorellaceae</taxon>
        <taxon>Chlorella clade</taxon>
        <taxon>Chlorella</taxon>
    </lineage>
</organism>
<dbReference type="Gene3D" id="6.10.280.10">
    <property type="entry name" value="Mediator complex, subunit Med21"/>
    <property type="match status" value="1"/>
</dbReference>
<dbReference type="FunCoup" id="E1ZHW2">
    <property type="interactions" value="1177"/>
</dbReference>
<dbReference type="InterPro" id="IPR021384">
    <property type="entry name" value="Mediator_Med21"/>
</dbReference>
<dbReference type="OMA" id="FAMDIIT"/>
<evidence type="ECO:0000256" key="3">
    <source>
        <dbReference type="ARBA" id="ARBA00023159"/>
    </source>
</evidence>
<evidence type="ECO:0000313" key="9">
    <source>
        <dbReference type="Proteomes" id="UP000008141"/>
    </source>
</evidence>
<dbReference type="PANTHER" id="PTHR13381:SF0">
    <property type="entry name" value="MEDIATOR OF RNA POLYMERASE II TRANSCRIPTION SUBUNIT 21"/>
    <property type="match status" value="1"/>
</dbReference>
<protein>
    <recommendedName>
        <fullName evidence="6">Mediator of RNA polymerase II transcription subunit 21</fullName>
    </recommendedName>
</protein>
<dbReference type="GeneID" id="17354077"/>
<evidence type="ECO:0000256" key="5">
    <source>
        <dbReference type="ARBA" id="ARBA00023242"/>
    </source>
</evidence>
<dbReference type="GO" id="GO:0003712">
    <property type="term" value="F:transcription coregulator activity"/>
    <property type="evidence" value="ECO:0007669"/>
    <property type="project" value="TreeGrafter"/>
</dbReference>
<keyword evidence="3 6" id="KW-0010">Activator</keyword>
<comment type="similarity">
    <text evidence="6">Belongs to the Mediator complex subunit 21 family.</text>
</comment>
<dbReference type="InParanoid" id="E1ZHW2"/>
<proteinExistence type="inferred from homology"/>
<dbReference type="Proteomes" id="UP000008141">
    <property type="component" value="Unassembled WGS sequence"/>
</dbReference>
<dbReference type="KEGG" id="cvr:CHLNCDRAFT_135280"/>
<sequence>MTAPPVDLVSSLQEAIGRLNAMLFNYLGALQRDAPPQPVKGEALVAAPKTYDVLAQTELMASDLMAGLKDVEGLIQQLPELSGSEAEEVAQAVALLQQNAEASQELQQELVAASAKLAQLQDAHGVLAEAALRHRPPAGGTAEQQKTKS</sequence>
<dbReference type="Pfam" id="PF11221">
    <property type="entry name" value="Med21"/>
    <property type="match status" value="1"/>
</dbReference>
<comment type="subunit">
    <text evidence="6">Component of the Mediator complex.</text>
</comment>
<evidence type="ECO:0000256" key="4">
    <source>
        <dbReference type="ARBA" id="ARBA00023163"/>
    </source>
</evidence>
<dbReference type="RefSeq" id="XP_005846633.1">
    <property type="nucleotide sequence ID" value="XM_005846571.1"/>
</dbReference>
<name>E1ZHW2_CHLVA</name>
<evidence type="ECO:0000256" key="1">
    <source>
        <dbReference type="ARBA" id="ARBA00004123"/>
    </source>
</evidence>
<dbReference type="STRING" id="554065.E1ZHW2"/>
<evidence type="ECO:0000256" key="2">
    <source>
        <dbReference type="ARBA" id="ARBA00023015"/>
    </source>
</evidence>
<dbReference type="SUPFAM" id="SSF140718">
    <property type="entry name" value="Mediator hinge subcomplex-like"/>
    <property type="match status" value="1"/>
</dbReference>
<keyword evidence="9" id="KW-1185">Reference proteome</keyword>
<keyword evidence="2 6" id="KW-0805">Transcription regulation</keyword>